<accession>A0ABD0QH13</accession>
<evidence type="ECO:0000313" key="3">
    <source>
        <dbReference type="Proteomes" id="UP001529510"/>
    </source>
</evidence>
<protein>
    <submittedName>
        <fullName evidence="2">Uncharacterized protein</fullName>
    </submittedName>
</protein>
<dbReference type="Proteomes" id="UP001529510">
    <property type="component" value="Unassembled WGS sequence"/>
</dbReference>
<proteinExistence type="predicted"/>
<feature type="region of interest" description="Disordered" evidence="1">
    <location>
        <begin position="23"/>
        <end position="63"/>
    </location>
</feature>
<comment type="caution">
    <text evidence="2">The sequence shown here is derived from an EMBL/GenBank/DDBJ whole genome shotgun (WGS) entry which is preliminary data.</text>
</comment>
<dbReference type="EMBL" id="JAMKFB020000009">
    <property type="protein sequence ID" value="KAL0185202.1"/>
    <property type="molecule type" value="Genomic_DNA"/>
</dbReference>
<dbReference type="AlphaFoldDB" id="A0ABD0QH13"/>
<organism evidence="2 3">
    <name type="scientific">Cirrhinus mrigala</name>
    <name type="common">Mrigala</name>
    <dbReference type="NCBI Taxonomy" id="683832"/>
    <lineage>
        <taxon>Eukaryota</taxon>
        <taxon>Metazoa</taxon>
        <taxon>Chordata</taxon>
        <taxon>Craniata</taxon>
        <taxon>Vertebrata</taxon>
        <taxon>Euteleostomi</taxon>
        <taxon>Actinopterygii</taxon>
        <taxon>Neopterygii</taxon>
        <taxon>Teleostei</taxon>
        <taxon>Ostariophysi</taxon>
        <taxon>Cypriniformes</taxon>
        <taxon>Cyprinidae</taxon>
        <taxon>Labeoninae</taxon>
        <taxon>Labeonini</taxon>
        <taxon>Cirrhinus</taxon>
    </lineage>
</organism>
<evidence type="ECO:0000313" key="2">
    <source>
        <dbReference type="EMBL" id="KAL0185202.1"/>
    </source>
</evidence>
<sequence length="63" mass="7397">KRINANVQASRYLGEFPREFADFGQRRGRNGDMSRERGSCQREQDNVAVNPKHKEEKKEVFTK</sequence>
<feature type="non-terminal residue" evidence="2">
    <location>
        <position position="1"/>
    </location>
</feature>
<name>A0ABD0QH13_CIRMR</name>
<keyword evidence="3" id="KW-1185">Reference proteome</keyword>
<feature type="non-terminal residue" evidence="2">
    <location>
        <position position="63"/>
    </location>
</feature>
<feature type="compositionally biased region" description="Basic and acidic residues" evidence="1">
    <location>
        <begin position="23"/>
        <end position="45"/>
    </location>
</feature>
<gene>
    <name evidence="2" type="ORF">M9458_020899</name>
</gene>
<reference evidence="2 3" key="1">
    <citation type="submission" date="2024-05" db="EMBL/GenBank/DDBJ databases">
        <title>Genome sequencing and assembly of Indian major carp, Cirrhinus mrigala (Hamilton, 1822).</title>
        <authorList>
            <person name="Mohindra V."/>
            <person name="Chowdhury L.M."/>
            <person name="Lal K."/>
            <person name="Jena J.K."/>
        </authorList>
    </citation>
    <scope>NUCLEOTIDE SEQUENCE [LARGE SCALE GENOMIC DNA]</scope>
    <source>
        <strain evidence="2">CM1030</strain>
        <tissue evidence="2">Blood</tissue>
    </source>
</reference>
<feature type="compositionally biased region" description="Basic and acidic residues" evidence="1">
    <location>
        <begin position="52"/>
        <end position="63"/>
    </location>
</feature>
<evidence type="ECO:0000256" key="1">
    <source>
        <dbReference type="SAM" id="MobiDB-lite"/>
    </source>
</evidence>